<proteinExistence type="inferred from homology"/>
<dbReference type="EMBL" id="JAAGNX010000001">
    <property type="protein sequence ID" value="NDV60955.1"/>
    <property type="molecule type" value="Genomic_DNA"/>
</dbReference>
<evidence type="ECO:0000313" key="3">
    <source>
        <dbReference type="EMBL" id="NDV60955.1"/>
    </source>
</evidence>
<comment type="similarity">
    <text evidence="1">Belongs to the short-chain dehydrogenases/reductases (SDR) family.</text>
</comment>
<dbReference type="PANTHER" id="PTHR43477:SF1">
    <property type="entry name" value="DIHYDROANTICAPSIN 7-DEHYDROGENASE"/>
    <property type="match status" value="1"/>
</dbReference>
<sequence>MTSPSETKRVFIGGISGGIGSAVANVLSSENWTVGGFGRPSDKWSEFTENHPHLKLYSADATDSEAVEQAFKEFSGEVGGVDAYIHAIGSVSLKPLHMLSTSDWEAVLSTNLHSAFYASKAAVNIMRKQKHGVIVLFSSVAAQAGLSNHEAIAAAKGGVEGLVRSISATYSSNGIRANAIAPGLVETPATSALTSNEQARRISERMHPVGRIGNADEVASLAAWLVSDKGSWMTGQVIALDGGMGTIVPKPRA</sequence>
<dbReference type="AlphaFoldDB" id="A0A6B2LZM2"/>
<evidence type="ECO:0000313" key="4">
    <source>
        <dbReference type="Proteomes" id="UP000478417"/>
    </source>
</evidence>
<dbReference type="Gene3D" id="3.40.50.720">
    <property type="entry name" value="NAD(P)-binding Rossmann-like Domain"/>
    <property type="match status" value="1"/>
</dbReference>
<organism evidence="3 4">
    <name type="scientific">Oceanipulchritudo coccoides</name>
    <dbReference type="NCBI Taxonomy" id="2706888"/>
    <lineage>
        <taxon>Bacteria</taxon>
        <taxon>Pseudomonadati</taxon>
        <taxon>Verrucomicrobiota</taxon>
        <taxon>Opitutia</taxon>
        <taxon>Puniceicoccales</taxon>
        <taxon>Oceanipulchritudinaceae</taxon>
        <taxon>Oceanipulchritudo</taxon>
    </lineage>
</organism>
<keyword evidence="2" id="KW-0560">Oxidoreductase</keyword>
<dbReference type="PRINTS" id="PR00081">
    <property type="entry name" value="GDHRDH"/>
</dbReference>
<reference evidence="3 4" key="1">
    <citation type="submission" date="2020-02" db="EMBL/GenBank/DDBJ databases">
        <title>Albibacoteraceae fam. nov., the first described family within the subdivision 4 Verrucomicrobia.</title>
        <authorList>
            <person name="Xi F."/>
        </authorList>
    </citation>
    <scope>NUCLEOTIDE SEQUENCE [LARGE SCALE GENOMIC DNA]</scope>
    <source>
        <strain evidence="3 4">CK1056</strain>
    </source>
</reference>
<protein>
    <submittedName>
        <fullName evidence="3">SDR family oxidoreductase</fullName>
    </submittedName>
</protein>
<gene>
    <name evidence="3" type="ORF">G0Q06_00660</name>
</gene>
<comment type="caution">
    <text evidence="3">The sequence shown here is derived from an EMBL/GenBank/DDBJ whole genome shotgun (WGS) entry which is preliminary data.</text>
</comment>
<dbReference type="GO" id="GO:0016491">
    <property type="term" value="F:oxidoreductase activity"/>
    <property type="evidence" value="ECO:0007669"/>
    <property type="project" value="UniProtKB-KW"/>
</dbReference>
<accession>A0A6B2LZM2</accession>
<dbReference type="InterPro" id="IPR051122">
    <property type="entry name" value="SDR_DHRS6-like"/>
</dbReference>
<keyword evidence="4" id="KW-1185">Reference proteome</keyword>
<dbReference type="Pfam" id="PF13561">
    <property type="entry name" value="adh_short_C2"/>
    <property type="match status" value="1"/>
</dbReference>
<evidence type="ECO:0000256" key="1">
    <source>
        <dbReference type="ARBA" id="ARBA00006484"/>
    </source>
</evidence>
<dbReference type="InterPro" id="IPR002347">
    <property type="entry name" value="SDR_fam"/>
</dbReference>
<evidence type="ECO:0000256" key="2">
    <source>
        <dbReference type="ARBA" id="ARBA00023002"/>
    </source>
</evidence>
<dbReference type="FunFam" id="3.40.50.720:FF:000173">
    <property type="entry name" value="3-oxoacyl-[acyl-carrier protein] reductase"/>
    <property type="match status" value="1"/>
</dbReference>
<dbReference type="PANTHER" id="PTHR43477">
    <property type="entry name" value="DIHYDROANTICAPSIN 7-DEHYDROGENASE"/>
    <property type="match status" value="1"/>
</dbReference>
<dbReference type="InterPro" id="IPR036291">
    <property type="entry name" value="NAD(P)-bd_dom_sf"/>
</dbReference>
<name>A0A6B2LZM2_9BACT</name>
<dbReference type="SUPFAM" id="SSF51735">
    <property type="entry name" value="NAD(P)-binding Rossmann-fold domains"/>
    <property type="match status" value="1"/>
</dbReference>
<dbReference type="RefSeq" id="WP_163961439.1">
    <property type="nucleotide sequence ID" value="NZ_JAAGNX010000001.1"/>
</dbReference>
<dbReference type="Proteomes" id="UP000478417">
    <property type="component" value="Unassembled WGS sequence"/>
</dbReference>